<gene>
    <name evidence="2" type="ORF">O3H35_14140</name>
    <name evidence="1" type="ORF">O3H54_14355</name>
</gene>
<evidence type="ECO:0000313" key="2">
    <source>
        <dbReference type="EMBL" id="MCZ3373786.1"/>
    </source>
</evidence>
<reference evidence="2" key="1">
    <citation type="submission" date="2022-12" db="EMBL/GenBank/DDBJ databases">
        <title>Reclassification of two methanogenic archaea species isolated from the Kolyma lowland permafrost.</title>
        <authorList>
            <person name="Trubitsyn V.E."/>
            <person name="Rivkina E.M."/>
            <person name="Shcherbakova V.A."/>
        </authorList>
    </citation>
    <scope>NUCLEOTIDE SEQUENCE</scope>
    <source>
        <strain evidence="1">M2</strain>
        <strain evidence="2">MK4</strain>
    </source>
</reference>
<evidence type="ECO:0000313" key="3">
    <source>
        <dbReference type="Proteomes" id="UP001068021"/>
    </source>
</evidence>
<name>A0A9E5DPC2_9EURY</name>
<dbReference type="RefSeq" id="WP_048082353.1">
    <property type="nucleotide sequence ID" value="NZ_JAPVER010000020.1"/>
</dbReference>
<dbReference type="EMBL" id="JAPVER010000020">
    <property type="protein sequence ID" value="MCZ3367067.1"/>
    <property type="molecule type" value="Genomic_DNA"/>
</dbReference>
<dbReference type="EMBL" id="JAPVES010000030">
    <property type="protein sequence ID" value="MCZ3373786.1"/>
    <property type="molecule type" value="Genomic_DNA"/>
</dbReference>
<proteinExistence type="predicted"/>
<dbReference type="Proteomes" id="UP001074446">
    <property type="component" value="Unassembled WGS sequence"/>
</dbReference>
<keyword evidence="3" id="KW-1185">Reference proteome</keyword>
<organism evidence="2">
    <name type="scientific">Methanobacterium veterum</name>
    <dbReference type="NCBI Taxonomy" id="408577"/>
    <lineage>
        <taxon>Archaea</taxon>
        <taxon>Methanobacteriati</taxon>
        <taxon>Methanobacteriota</taxon>
        <taxon>Methanomada group</taxon>
        <taxon>Methanobacteria</taxon>
        <taxon>Methanobacteriales</taxon>
        <taxon>Methanobacteriaceae</taxon>
        <taxon>Methanobacterium</taxon>
    </lineage>
</organism>
<protein>
    <submittedName>
        <fullName evidence="2">Uncharacterized protein</fullName>
    </submittedName>
</protein>
<evidence type="ECO:0000313" key="1">
    <source>
        <dbReference type="EMBL" id="MCZ3367067.1"/>
    </source>
</evidence>
<dbReference type="Proteomes" id="UP001068021">
    <property type="component" value="Unassembled WGS sequence"/>
</dbReference>
<dbReference type="AlphaFoldDB" id="A0A9E5DPC2"/>
<sequence>MVSEDNELLTPDQLLKDLKISKGDSLHAVASSLMNYIPILGGPASVLFSAAITPPLAKRRDKWMMIFLEAINELANRKPEFNMKDLIDNEMFITTVMRASQIAICNHQNEKLNALKNAILNSALNNISPEEDLQLILLDIIDSCTKLHLEFLKFFNEPKSPKFVEELQTNITEKGNEIKEVYYLVFNLGEVLEYEYPALKGKDDIYTHILKDLQSKELLVYDPEFKIEPNGKMDSLIMPMGEKLLSFITSPEI</sequence>
<comment type="caution">
    <text evidence="2">The sequence shown here is derived from an EMBL/GenBank/DDBJ whole genome shotgun (WGS) entry which is preliminary data.</text>
</comment>
<accession>A0A9E5DPC2</accession>